<dbReference type="InterPro" id="IPR018490">
    <property type="entry name" value="cNMP-bd_dom_sf"/>
</dbReference>
<dbReference type="AlphaFoldDB" id="W0RHP6"/>
<dbReference type="Gene3D" id="1.10.275.10">
    <property type="entry name" value="Fumarase/aspartase (N-terminal domain)"/>
    <property type="match status" value="1"/>
</dbReference>
<sequence>MTETTLSPSSVAEQLRATAFLQGFPDSYFWRLSRAMVPRHFAADETLFQEGRPRELFAIVVSGAVAIEKSAEGHTARLGTLGAGEAVGEGLLLGDTAKHGTTARAIGDVEALILTHEALESLVKEAPQLYAALVQRSARTIAQRLRVASATLVGHGRVMAFSGGGMRREHDLLGEREVPEAAMYGVQTLRALENFPITGVALREFPELVCALAMVKESAALANRDLGLLGTEVADAIVAAAREVAEGRHHEHFLVDMIQGGAGTSTNMNANEVIANRALELLGRRRGEYDVVHPNNHVNLSQSTNDVYPTAVKLALHASIDRLREAMRDLAQAFLTKGREFAPLLKMGRTQLQDAVPMTLGQEFTAFGHTILEDVDRLGEVQGLIREINMGATAIGTRINAPQGYTEAVRAHLSRVFGRELITAPDLVEATADTGVFVQLSGVMKRCAVKLSKICNDLRLLASGPRAGLGEINLPAMQPGSSIMPGKVNPVIPEVVNQVCFDVIGGDVAVTLAAEAGQLQLNVFEPVIAYRLLGSLAELRNACVVLRERCIEGITANADRMRYFVEHSIGIVTALVPVLGYETATDIARSALESGRGVYDLVLERGLLTREALDRVLNPEAMVGSAEGVPL</sequence>
<dbReference type="SUPFAM" id="SSF48557">
    <property type="entry name" value="L-aspartase-like"/>
    <property type="match status" value="1"/>
</dbReference>
<accession>W0RHP6</accession>
<dbReference type="InterPro" id="IPR008948">
    <property type="entry name" value="L-Aspartase-like"/>
</dbReference>
<name>W0RHP6_9BACT</name>
<dbReference type="Pfam" id="PF10415">
    <property type="entry name" value="FumaraseC_C"/>
    <property type="match status" value="1"/>
</dbReference>
<dbReference type="InParanoid" id="W0RHP6"/>
<dbReference type="KEGG" id="gba:J421_2415"/>
<dbReference type="InterPro" id="IPR014710">
    <property type="entry name" value="RmlC-like_jellyroll"/>
</dbReference>
<dbReference type="GO" id="GO:0005829">
    <property type="term" value="C:cytosol"/>
    <property type="evidence" value="ECO:0007669"/>
    <property type="project" value="TreeGrafter"/>
</dbReference>
<dbReference type="SUPFAM" id="SSF51206">
    <property type="entry name" value="cAMP-binding domain-like"/>
    <property type="match status" value="1"/>
</dbReference>
<evidence type="ECO:0000313" key="3">
    <source>
        <dbReference type="EMBL" id="AHG89952.1"/>
    </source>
</evidence>
<dbReference type="InterPro" id="IPR018951">
    <property type="entry name" value="Fumarase_C_C"/>
</dbReference>
<evidence type="ECO:0000313" key="4">
    <source>
        <dbReference type="Proteomes" id="UP000019151"/>
    </source>
</evidence>
<dbReference type="Gene3D" id="2.60.120.10">
    <property type="entry name" value="Jelly Rolls"/>
    <property type="match status" value="1"/>
</dbReference>
<dbReference type="InterPro" id="IPR000362">
    <property type="entry name" value="Fumarate_lyase_fam"/>
</dbReference>
<dbReference type="InterPro" id="IPR022761">
    <property type="entry name" value="Fumarate_lyase_N"/>
</dbReference>
<dbReference type="CDD" id="cd00038">
    <property type="entry name" value="CAP_ED"/>
    <property type="match status" value="1"/>
</dbReference>
<dbReference type="FunFam" id="1.10.40.30:FF:000002">
    <property type="entry name" value="Fumarate hydratase class II"/>
    <property type="match status" value="1"/>
</dbReference>
<dbReference type="SMART" id="SM00100">
    <property type="entry name" value="cNMP"/>
    <property type="match status" value="1"/>
</dbReference>
<dbReference type="InterPro" id="IPR000595">
    <property type="entry name" value="cNMP-bd_dom"/>
</dbReference>
<dbReference type="FunFam" id="1.20.200.10:FF:000001">
    <property type="entry name" value="Fumarate hydratase, mitochondrial"/>
    <property type="match status" value="1"/>
</dbReference>
<dbReference type="GO" id="GO:0006531">
    <property type="term" value="P:aspartate metabolic process"/>
    <property type="evidence" value="ECO:0007669"/>
    <property type="project" value="TreeGrafter"/>
</dbReference>
<proteinExistence type="predicted"/>
<dbReference type="Gene3D" id="1.10.40.30">
    <property type="entry name" value="Fumarase/aspartase (C-terminal domain)"/>
    <property type="match status" value="1"/>
</dbReference>
<dbReference type="Pfam" id="PF00027">
    <property type="entry name" value="cNMP_binding"/>
    <property type="match status" value="1"/>
</dbReference>
<reference evidence="3 4" key="1">
    <citation type="journal article" date="2014" name="Genome Announc.">
        <title>Genome Sequence and Methylome of Soil Bacterium Gemmatirosa kalamazoonensis KBS708T, a Member of the Rarely Cultivated Gemmatimonadetes Phylum.</title>
        <authorList>
            <person name="Debruyn J.M."/>
            <person name="Radosevich M."/>
            <person name="Wommack K.E."/>
            <person name="Polson S.W."/>
            <person name="Hauser L.J."/>
            <person name="Fawaz M.N."/>
            <person name="Korlach J."/>
            <person name="Tsai Y.C."/>
        </authorList>
    </citation>
    <scope>NUCLEOTIDE SEQUENCE [LARGE SCALE GENOMIC DNA]</scope>
    <source>
        <strain evidence="3 4">KBS708</strain>
    </source>
</reference>
<gene>
    <name evidence="3" type="ORF">J421_2415</name>
</gene>
<dbReference type="PROSITE" id="PS50042">
    <property type="entry name" value="CNMP_BINDING_3"/>
    <property type="match status" value="1"/>
</dbReference>
<dbReference type="FunCoup" id="W0RHP6">
    <property type="interactions" value="33"/>
</dbReference>
<dbReference type="OrthoDB" id="9802809at2"/>
<keyword evidence="1 3" id="KW-0456">Lyase</keyword>
<dbReference type="eggNOG" id="COG1027">
    <property type="taxonomic scope" value="Bacteria"/>
</dbReference>
<dbReference type="PATRIC" id="fig|861299.3.peg.2461"/>
<dbReference type="Gene3D" id="1.20.200.10">
    <property type="entry name" value="Fumarase/aspartase (Central domain)"/>
    <property type="match status" value="1"/>
</dbReference>
<dbReference type="GO" id="GO:0008797">
    <property type="term" value="F:aspartate ammonia-lyase activity"/>
    <property type="evidence" value="ECO:0007669"/>
    <property type="project" value="TreeGrafter"/>
</dbReference>
<protein>
    <submittedName>
        <fullName evidence="3">Aspartate ammonia-lyase</fullName>
    </submittedName>
</protein>
<evidence type="ECO:0000259" key="2">
    <source>
        <dbReference type="PROSITE" id="PS50042"/>
    </source>
</evidence>
<dbReference type="PROSITE" id="PS00163">
    <property type="entry name" value="FUMARATE_LYASES"/>
    <property type="match status" value="1"/>
</dbReference>
<dbReference type="InterPro" id="IPR051546">
    <property type="entry name" value="Aspartate_Ammonia-Lyase"/>
</dbReference>
<dbReference type="Proteomes" id="UP000019151">
    <property type="component" value="Chromosome"/>
</dbReference>
<feature type="domain" description="Cyclic nucleotide-binding" evidence="2">
    <location>
        <begin position="20"/>
        <end position="140"/>
    </location>
</feature>
<dbReference type="PANTHER" id="PTHR42696:SF2">
    <property type="entry name" value="ASPARTATE AMMONIA-LYASE"/>
    <property type="match status" value="1"/>
</dbReference>
<dbReference type="PANTHER" id="PTHR42696">
    <property type="entry name" value="ASPARTATE AMMONIA-LYASE"/>
    <property type="match status" value="1"/>
</dbReference>
<dbReference type="InterPro" id="IPR024083">
    <property type="entry name" value="Fumarase/histidase_N"/>
</dbReference>
<dbReference type="FunFam" id="1.10.275.10:FF:000001">
    <property type="entry name" value="Fumarate hydratase, mitochondrial"/>
    <property type="match status" value="1"/>
</dbReference>
<dbReference type="PRINTS" id="PR00149">
    <property type="entry name" value="FUMRATELYASE"/>
</dbReference>
<dbReference type="STRING" id="861299.J421_2415"/>
<evidence type="ECO:0000256" key="1">
    <source>
        <dbReference type="ARBA" id="ARBA00023239"/>
    </source>
</evidence>
<dbReference type="CDD" id="cd01357">
    <property type="entry name" value="Aspartase"/>
    <property type="match status" value="1"/>
</dbReference>
<keyword evidence="4" id="KW-1185">Reference proteome</keyword>
<organism evidence="3 4">
    <name type="scientific">Gemmatirosa kalamazoonensis</name>
    <dbReference type="NCBI Taxonomy" id="861299"/>
    <lineage>
        <taxon>Bacteria</taxon>
        <taxon>Pseudomonadati</taxon>
        <taxon>Gemmatimonadota</taxon>
        <taxon>Gemmatimonadia</taxon>
        <taxon>Gemmatimonadales</taxon>
        <taxon>Gemmatimonadaceae</taxon>
        <taxon>Gemmatirosa</taxon>
    </lineage>
</organism>
<dbReference type="Pfam" id="PF00206">
    <property type="entry name" value="Lyase_1"/>
    <property type="match status" value="1"/>
</dbReference>
<dbReference type="NCBIfam" id="NF008909">
    <property type="entry name" value="PRK12273.1"/>
    <property type="match status" value="1"/>
</dbReference>
<dbReference type="InterPro" id="IPR020557">
    <property type="entry name" value="Fumarate_lyase_CS"/>
</dbReference>
<dbReference type="EMBL" id="CP007128">
    <property type="protein sequence ID" value="AHG89952.1"/>
    <property type="molecule type" value="Genomic_DNA"/>
</dbReference>
<dbReference type="HOGENOM" id="CLU_021594_4_0_0"/>
<dbReference type="GO" id="GO:0006099">
    <property type="term" value="P:tricarboxylic acid cycle"/>
    <property type="evidence" value="ECO:0007669"/>
    <property type="project" value="InterPro"/>
</dbReference>